<dbReference type="EMBL" id="CAJOAZ010006875">
    <property type="protein sequence ID" value="CAF4147613.1"/>
    <property type="molecule type" value="Genomic_DNA"/>
</dbReference>
<evidence type="ECO:0000256" key="1">
    <source>
        <dbReference type="SAM" id="Coils"/>
    </source>
</evidence>
<evidence type="ECO:0000313" key="3">
    <source>
        <dbReference type="Proteomes" id="UP000663844"/>
    </source>
</evidence>
<evidence type="ECO:0000313" key="2">
    <source>
        <dbReference type="EMBL" id="CAF4147613.1"/>
    </source>
</evidence>
<comment type="caution">
    <text evidence="2">The sequence shown here is derived from an EMBL/GenBank/DDBJ whole genome shotgun (WGS) entry which is preliminary data.</text>
</comment>
<protein>
    <submittedName>
        <fullName evidence="2">Uncharacterized protein</fullName>
    </submittedName>
</protein>
<reference evidence="2" key="1">
    <citation type="submission" date="2021-02" db="EMBL/GenBank/DDBJ databases">
        <authorList>
            <person name="Nowell W R."/>
        </authorList>
    </citation>
    <scope>NUCLEOTIDE SEQUENCE</scope>
</reference>
<name>A0A819Y0U8_9BILA</name>
<feature type="coiled-coil region" evidence="1">
    <location>
        <begin position="229"/>
        <end position="256"/>
    </location>
</feature>
<proteinExistence type="predicted"/>
<keyword evidence="1" id="KW-0175">Coiled coil</keyword>
<organism evidence="2 3">
    <name type="scientific">Adineta steineri</name>
    <dbReference type="NCBI Taxonomy" id="433720"/>
    <lineage>
        <taxon>Eukaryota</taxon>
        <taxon>Metazoa</taxon>
        <taxon>Spiralia</taxon>
        <taxon>Gnathifera</taxon>
        <taxon>Rotifera</taxon>
        <taxon>Eurotatoria</taxon>
        <taxon>Bdelloidea</taxon>
        <taxon>Adinetida</taxon>
        <taxon>Adinetidae</taxon>
        <taxon>Adineta</taxon>
    </lineage>
</organism>
<accession>A0A819Y0U8</accession>
<dbReference type="AlphaFoldDB" id="A0A819Y0U8"/>
<dbReference type="Proteomes" id="UP000663844">
    <property type="component" value="Unassembled WGS sequence"/>
</dbReference>
<gene>
    <name evidence="2" type="ORF">OXD698_LOCUS37893</name>
</gene>
<sequence length="337" mass="38814">MSNIDHLYSCNISLAGDLVYDLDRVHGVSIANTLANIADNFMIDAQTLSVRLRAYSAFHEDEGKVLFANVLQRSKLIEEFTLFITTTSTKKSLIFSKIMEVRQLKQQYDVDVEQYCDGSAKENAKVNNDYRYAIFNEILLGIFFVLINEFDEDRQKLGVFGIEAKATNINSSAASVLRSFHSGLPYYEKEKVSDCGKLRNPQVSFLAANNGIEKRENDKDSISYPNQRIEQYQNELIAVREKNDELTTELKTYKDKSTRQQFDIDFLHERLLQQTQTILNQDEKLDSMINKILYLEHLNKKYLKQIRTIKLINYSSTKSKLSRRKANNAATTNLRPG</sequence>